<feature type="compositionally biased region" description="Basic residues" evidence="1">
    <location>
        <begin position="195"/>
        <end position="204"/>
    </location>
</feature>
<reference evidence="3" key="1">
    <citation type="journal article" date="2019" name="Int. J. Syst. Evol. Microbiol.">
        <title>The Global Catalogue of Microorganisms (GCM) 10K type strain sequencing project: providing services to taxonomists for standard genome sequencing and annotation.</title>
        <authorList>
            <consortium name="The Broad Institute Genomics Platform"/>
            <consortium name="The Broad Institute Genome Sequencing Center for Infectious Disease"/>
            <person name="Wu L."/>
            <person name="Ma J."/>
        </authorList>
    </citation>
    <scope>NUCLEOTIDE SEQUENCE [LARGE SCALE GENOMIC DNA]</scope>
    <source>
        <strain evidence="3">NBRC 108755</strain>
    </source>
</reference>
<dbReference type="Proteomes" id="UP001157069">
    <property type="component" value="Unassembled WGS sequence"/>
</dbReference>
<gene>
    <name evidence="2" type="ORF">GCM10025869_26850</name>
</gene>
<dbReference type="PANTHER" id="PTHR43611:SF3">
    <property type="entry name" value="FLAVIN MONONUCLEOTIDE HYDROLASE 1, CHLOROPLATIC"/>
    <property type="match status" value="1"/>
</dbReference>
<accession>A0ABQ6JV22</accession>
<dbReference type="SFLD" id="SFLDS00003">
    <property type="entry name" value="Haloacid_Dehalogenase"/>
    <property type="match status" value="1"/>
</dbReference>
<dbReference type="PANTHER" id="PTHR43611">
    <property type="entry name" value="ALPHA-D-GLUCOSE 1-PHOSPHATE PHOSPHATASE"/>
    <property type="match status" value="1"/>
</dbReference>
<sequence>MSLLFLFDMDDVLYDYDWRARMAGLTELTGHDLAELRRRWWHAGGEGAAEAGGFADGAAYRAAQNAALEREIALEDWVANRRSAMRARPDAIEAVRRAAQLGQVSLLTNNGPLLEENLAEIAPEIAPLFGEHLYTTSRYGARKPDPVVFERVLEHYGASAADTFFVDDLPENVAAAASSASRPTATARPRDCSRRSRSSPRCARRPSSAHGRRHPVATEQIAVRRHGAPAIGGEQVAHRGALQLAMFDHERSPGLSSARARRDRARTTSSPSGPP</sequence>
<dbReference type="InterPro" id="IPR023214">
    <property type="entry name" value="HAD_sf"/>
</dbReference>
<evidence type="ECO:0000313" key="2">
    <source>
        <dbReference type="EMBL" id="GMA92156.1"/>
    </source>
</evidence>
<keyword evidence="3" id="KW-1185">Reference proteome</keyword>
<evidence type="ECO:0000256" key="1">
    <source>
        <dbReference type="SAM" id="MobiDB-lite"/>
    </source>
</evidence>
<dbReference type="NCBIfam" id="TIGR01509">
    <property type="entry name" value="HAD-SF-IA-v3"/>
    <property type="match status" value="1"/>
</dbReference>
<feature type="region of interest" description="Disordered" evidence="1">
    <location>
        <begin position="175"/>
        <end position="219"/>
    </location>
</feature>
<dbReference type="InterPro" id="IPR036412">
    <property type="entry name" value="HAD-like_sf"/>
</dbReference>
<organism evidence="2 3">
    <name type="scientific">Homoserinibacter gongjuensis</name>
    <dbReference type="NCBI Taxonomy" id="1162968"/>
    <lineage>
        <taxon>Bacteria</taxon>
        <taxon>Bacillati</taxon>
        <taxon>Actinomycetota</taxon>
        <taxon>Actinomycetes</taxon>
        <taxon>Micrococcales</taxon>
        <taxon>Microbacteriaceae</taxon>
        <taxon>Homoserinibacter</taxon>
    </lineage>
</organism>
<dbReference type="Pfam" id="PF00702">
    <property type="entry name" value="Hydrolase"/>
    <property type="match status" value="1"/>
</dbReference>
<proteinExistence type="predicted"/>
<evidence type="ECO:0008006" key="4">
    <source>
        <dbReference type="Google" id="ProtNLM"/>
    </source>
</evidence>
<dbReference type="EMBL" id="BSVA01000001">
    <property type="protein sequence ID" value="GMA92156.1"/>
    <property type="molecule type" value="Genomic_DNA"/>
</dbReference>
<evidence type="ECO:0000313" key="3">
    <source>
        <dbReference type="Proteomes" id="UP001157069"/>
    </source>
</evidence>
<comment type="caution">
    <text evidence="2">The sequence shown here is derived from an EMBL/GenBank/DDBJ whole genome shotgun (WGS) entry which is preliminary data.</text>
</comment>
<dbReference type="Gene3D" id="3.40.50.1000">
    <property type="entry name" value="HAD superfamily/HAD-like"/>
    <property type="match status" value="1"/>
</dbReference>
<dbReference type="InterPro" id="IPR006439">
    <property type="entry name" value="HAD-SF_hydro_IA"/>
</dbReference>
<dbReference type="Gene3D" id="1.10.150.240">
    <property type="entry name" value="Putative phosphatase, domain 2"/>
    <property type="match status" value="1"/>
</dbReference>
<dbReference type="InterPro" id="IPR023198">
    <property type="entry name" value="PGP-like_dom2"/>
</dbReference>
<dbReference type="SUPFAM" id="SSF56784">
    <property type="entry name" value="HAD-like"/>
    <property type="match status" value="1"/>
</dbReference>
<feature type="region of interest" description="Disordered" evidence="1">
    <location>
        <begin position="247"/>
        <end position="275"/>
    </location>
</feature>
<name>A0ABQ6JV22_9MICO</name>
<protein>
    <recommendedName>
        <fullName evidence="4">Hydrolase of the HAD superfamily</fullName>
    </recommendedName>
</protein>
<dbReference type="SFLD" id="SFLDG01129">
    <property type="entry name" value="C1.5:_HAD__Beta-PGM__Phosphata"/>
    <property type="match status" value="1"/>
</dbReference>
<feature type="compositionally biased region" description="Low complexity" evidence="1">
    <location>
        <begin position="175"/>
        <end position="187"/>
    </location>
</feature>